<dbReference type="Gene3D" id="3.30.750.24">
    <property type="entry name" value="STAS domain"/>
    <property type="match status" value="1"/>
</dbReference>
<dbReference type="InterPro" id="IPR036513">
    <property type="entry name" value="STAS_dom_sf"/>
</dbReference>
<dbReference type="AlphaFoldDB" id="A0A2T0M1A3"/>
<sequence length="106" mass="11332">MTTANVEVAAHDGEIDIVVSGEIDLSNAESVQDDIFAAITNHLVAVHIDLSKLTYIDSAGLRILFALADRLRLLQTRCRLSAPAGSPIQRVIELSGLASLVDVHLS</sequence>
<evidence type="ECO:0000313" key="5">
    <source>
        <dbReference type="Proteomes" id="UP000238362"/>
    </source>
</evidence>
<dbReference type="EMBL" id="PVNH01000002">
    <property type="protein sequence ID" value="PRX50365.1"/>
    <property type="molecule type" value="Genomic_DNA"/>
</dbReference>
<evidence type="ECO:0000313" key="4">
    <source>
        <dbReference type="EMBL" id="PRX50365.1"/>
    </source>
</evidence>
<evidence type="ECO:0000259" key="3">
    <source>
        <dbReference type="PROSITE" id="PS50801"/>
    </source>
</evidence>
<protein>
    <recommendedName>
        <fullName evidence="2">Anti-sigma factor antagonist</fullName>
    </recommendedName>
</protein>
<dbReference type="OrthoDB" id="4628340at2"/>
<gene>
    <name evidence="4" type="ORF">B0I33_102486</name>
</gene>
<keyword evidence="5" id="KW-1185">Reference proteome</keyword>
<comment type="caution">
    <text evidence="4">The sequence shown here is derived from an EMBL/GenBank/DDBJ whole genome shotgun (WGS) entry which is preliminary data.</text>
</comment>
<dbReference type="CDD" id="cd07043">
    <property type="entry name" value="STAS_anti-anti-sigma_factors"/>
    <property type="match status" value="1"/>
</dbReference>
<comment type="similarity">
    <text evidence="1 2">Belongs to the anti-sigma-factor antagonist family.</text>
</comment>
<dbReference type="Pfam" id="PF01740">
    <property type="entry name" value="STAS"/>
    <property type="match status" value="1"/>
</dbReference>
<proteinExistence type="inferred from homology"/>
<organism evidence="4 5">
    <name type="scientific">Prauserella shujinwangii</name>
    <dbReference type="NCBI Taxonomy" id="1453103"/>
    <lineage>
        <taxon>Bacteria</taxon>
        <taxon>Bacillati</taxon>
        <taxon>Actinomycetota</taxon>
        <taxon>Actinomycetes</taxon>
        <taxon>Pseudonocardiales</taxon>
        <taxon>Pseudonocardiaceae</taxon>
        <taxon>Prauserella</taxon>
    </lineage>
</organism>
<feature type="domain" description="STAS" evidence="3">
    <location>
        <begin position="4"/>
        <end position="106"/>
    </location>
</feature>
<name>A0A2T0M1A3_9PSEU</name>
<reference evidence="4 5" key="1">
    <citation type="submission" date="2018-03" db="EMBL/GenBank/DDBJ databases">
        <title>Genomic Encyclopedia of Type Strains, Phase III (KMG-III): the genomes of soil and plant-associated and newly described type strains.</title>
        <authorList>
            <person name="Whitman W."/>
        </authorList>
    </citation>
    <scope>NUCLEOTIDE SEQUENCE [LARGE SCALE GENOMIC DNA]</scope>
    <source>
        <strain evidence="4 5">CGMCC 4.7125</strain>
    </source>
</reference>
<dbReference type="PANTHER" id="PTHR33495">
    <property type="entry name" value="ANTI-SIGMA FACTOR ANTAGONIST TM_1081-RELATED-RELATED"/>
    <property type="match status" value="1"/>
</dbReference>
<dbReference type="NCBIfam" id="TIGR00377">
    <property type="entry name" value="ant_ant_sig"/>
    <property type="match status" value="1"/>
</dbReference>
<dbReference type="PANTHER" id="PTHR33495:SF13">
    <property type="entry name" value="ANTI-SIGMA-F FACTOR ANTAGONIST RSFB"/>
    <property type="match status" value="1"/>
</dbReference>
<dbReference type="GO" id="GO:0043856">
    <property type="term" value="F:anti-sigma factor antagonist activity"/>
    <property type="evidence" value="ECO:0007669"/>
    <property type="project" value="InterPro"/>
</dbReference>
<evidence type="ECO:0000256" key="1">
    <source>
        <dbReference type="ARBA" id="ARBA00009013"/>
    </source>
</evidence>
<dbReference type="InterPro" id="IPR002645">
    <property type="entry name" value="STAS_dom"/>
</dbReference>
<dbReference type="InterPro" id="IPR003658">
    <property type="entry name" value="Anti-sigma_ant"/>
</dbReference>
<dbReference type="PROSITE" id="PS50801">
    <property type="entry name" value="STAS"/>
    <property type="match status" value="1"/>
</dbReference>
<dbReference type="Proteomes" id="UP000238362">
    <property type="component" value="Unassembled WGS sequence"/>
</dbReference>
<evidence type="ECO:0000256" key="2">
    <source>
        <dbReference type="RuleBase" id="RU003749"/>
    </source>
</evidence>
<accession>A0A2T0M1A3</accession>
<dbReference type="SUPFAM" id="SSF52091">
    <property type="entry name" value="SpoIIaa-like"/>
    <property type="match status" value="1"/>
</dbReference>
<dbReference type="RefSeq" id="WP_106177453.1">
    <property type="nucleotide sequence ID" value="NZ_PVNH01000002.1"/>
</dbReference>